<comment type="similarity">
    <text evidence="1 9">Belongs to the bacterial/plant glucose-1-phosphate adenylyltransferase family.</text>
</comment>
<dbReference type="InterPro" id="IPR005835">
    <property type="entry name" value="NTP_transferase_dom"/>
</dbReference>
<dbReference type="NCBIfam" id="NF001947">
    <property type="entry name" value="PRK00725.1"/>
    <property type="match status" value="1"/>
</dbReference>
<dbReference type="Pfam" id="PF24894">
    <property type="entry name" value="Hexapep_GlmU"/>
    <property type="match status" value="1"/>
</dbReference>
<dbReference type="InterPro" id="IPR023049">
    <property type="entry name" value="GlgC_bac"/>
</dbReference>
<keyword evidence="5 9" id="KW-0547">Nucleotide-binding</keyword>
<dbReference type="GO" id="GO:0005978">
    <property type="term" value="P:glycogen biosynthetic process"/>
    <property type="evidence" value="ECO:0007669"/>
    <property type="project" value="UniProtKB-UniRule"/>
</dbReference>
<dbReference type="PANTHER" id="PTHR43523">
    <property type="entry name" value="GLUCOSE-1-PHOSPHATE ADENYLYLTRANSFERASE-RELATED"/>
    <property type="match status" value="1"/>
</dbReference>
<feature type="binding site" evidence="9">
    <location>
        <position position="169"/>
    </location>
    <ligand>
        <name>alpha-D-glucose 1-phosphate</name>
        <dbReference type="ChEBI" id="CHEBI:58601"/>
    </ligand>
</feature>
<dbReference type="Proteomes" id="UP001144352">
    <property type="component" value="Unassembled WGS sequence"/>
</dbReference>
<keyword evidence="6 9" id="KW-0067">ATP-binding</keyword>
<keyword evidence="13" id="KW-1185">Reference proteome</keyword>
<proteinExistence type="inferred from homology"/>
<dbReference type="InterPro" id="IPR029044">
    <property type="entry name" value="Nucleotide-diphossugar_trans"/>
</dbReference>
<dbReference type="PROSITE" id="PS00810">
    <property type="entry name" value="ADP_GLC_PYROPHOSPH_3"/>
    <property type="match status" value="1"/>
</dbReference>
<evidence type="ECO:0000256" key="8">
    <source>
        <dbReference type="ARBA" id="ARBA00023277"/>
    </source>
</evidence>
<keyword evidence="8 9" id="KW-0119">Carbohydrate metabolism</keyword>
<dbReference type="GO" id="GO:0008878">
    <property type="term" value="F:glucose-1-phosphate adenylyltransferase activity"/>
    <property type="evidence" value="ECO:0007669"/>
    <property type="project" value="UniProtKB-UniRule"/>
</dbReference>
<dbReference type="PANTHER" id="PTHR43523:SF2">
    <property type="entry name" value="GLUCOSE-1-PHOSPHATE ADENYLYLTRANSFERASE"/>
    <property type="match status" value="1"/>
</dbReference>
<dbReference type="CDD" id="cd04651">
    <property type="entry name" value="LbH_G1P_AT_C"/>
    <property type="match status" value="1"/>
</dbReference>
<evidence type="ECO:0000256" key="1">
    <source>
        <dbReference type="ARBA" id="ARBA00010443"/>
    </source>
</evidence>
<reference evidence="12" key="1">
    <citation type="submission" date="2022-12" db="EMBL/GenBank/DDBJ databases">
        <title>Reference genome sequencing for broad-spectrum identification of bacterial and archaeal isolates by mass spectrometry.</title>
        <authorList>
            <person name="Sekiguchi Y."/>
            <person name="Tourlousse D.M."/>
        </authorList>
    </citation>
    <scope>NUCLEOTIDE SEQUENCE</scope>
    <source>
        <strain evidence="12">H2</strain>
    </source>
</reference>
<gene>
    <name evidence="9 12" type="primary">glgC</name>
    <name evidence="12" type="ORF">GHYDROH2_07500</name>
</gene>
<evidence type="ECO:0000259" key="11">
    <source>
        <dbReference type="Pfam" id="PF24894"/>
    </source>
</evidence>
<feature type="domain" description="Glucose-1-phosphate adenylyltransferase/Bifunctional protein GlmU-like C-terminal hexapeptide" evidence="11">
    <location>
        <begin position="304"/>
        <end position="408"/>
    </location>
</feature>
<keyword evidence="4 9" id="KW-0548">Nucleotidyltransferase</keyword>
<comment type="pathway">
    <text evidence="9">Glycan biosynthesis; glycogen biosynthesis.</text>
</comment>
<dbReference type="PROSITE" id="PS00809">
    <property type="entry name" value="ADP_GLC_PYROPHOSPH_2"/>
    <property type="match status" value="1"/>
</dbReference>
<dbReference type="RefSeq" id="WP_214186741.1">
    <property type="nucleotide sequence ID" value="NZ_BSDS01000001.1"/>
</dbReference>
<dbReference type="CDD" id="cd02508">
    <property type="entry name" value="ADP_Glucose_PP"/>
    <property type="match status" value="1"/>
</dbReference>
<comment type="function">
    <text evidence="9">Involved in the biosynthesis of ADP-glucose, a building block required for the elongation reactions to produce glycogen. Catalyzes the reaction between ATP and alpha-D-glucose 1-phosphate (G1P) to produce pyrophosphate and ADP-Glc.</text>
</comment>
<organism evidence="12 13">
    <name type="scientific">Geobacter hydrogenophilus</name>
    <dbReference type="NCBI Taxonomy" id="40983"/>
    <lineage>
        <taxon>Bacteria</taxon>
        <taxon>Pseudomonadati</taxon>
        <taxon>Thermodesulfobacteriota</taxon>
        <taxon>Desulfuromonadia</taxon>
        <taxon>Geobacterales</taxon>
        <taxon>Geobacteraceae</taxon>
        <taxon>Geobacter</taxon>
    </lineage>
</organism>
<evidence type="ECO:0000256" key="2">
    <source>
        <dbReference type="ARBA" id="ARBA00022600"/>
    </source>
</evidence>
<dbReference type="EC" id="2.7.7.27" evidence="9"/>
<dbReference type="InterPro" id="IPR005836">
    <property type="entry name" value="ADP_Glu_pyroP_CS"/>
</dbReference>
<dbReference type="NCBIfam" id="TIGR02091">
    <property type="entry name" value="glgC"/>
    <property type="match status" value="1"/>
</dbReference>
<evidence type="ECO:0000256" key="4">
    <source>
        <dbReference type="ARBA" id="ARBA00022695"/>
    </source>
</evidence>
<dbReference type="InterPro" id="IPR056818">
    <property type="entry name" value="GlmU/GlgC-like_hexapep"/>
</dbReference>
<feature type="domain" description="Nucleotidyl transferase" evidence="10">
    <location>
        <begin position="13"/>
        <end position="280"/>
    </location>
</feature>
<dbReference type="Gene3D" id="2.160.10.10">
    <property type="entry name" value="Hexapeptide repeat proteins"/>
    <property type="match status" value="1"/>
</dbReference>
<name>A0A9W6FY93_9BACT</name>
<dbReference type="SUPFAM" id="SSF53448">
    <property type="entry name" value="Nucleotide-diphospho-sugar transferases"/>
    <property type="match status" value="1"/>
</dbReference>
<feature type="binding site" evidence="9">
    <location>
        <begin position="184"/>
        <end position="185"/>
    </location>
    <ligand>
        <name>alpha-D-glucose 1-phosphate</name>
        <dbReference type="ChEBI" id="CHEBI:58601"/>
    </ligand>
</feature>
<keyword evidence="2 9" id="KW-0321">Glycogen metabolism</keyword>
<comment type="caution">
    <text evidence="9">Lacks conserved residue(s) required for the propagation of feature annotation.</text>
</comment>
<keyword evidence="3 9" id="KW-0808">Transferase</keyword>
<dbReference type="SUPFAM" id="SSF51161">
    <property type="entry name" value="Trimeric LpxA-like enzymes"/>
    <property type="match status" value="1"/>
</dbReference>
<evidence type="ECO:0000313" key="13">
    <source>
        <dbReference type="Proteomes" id="UP001144352"/>
    </source>
</evidence>
<dbReference type="AlphaFoldDB" id="A0A9W6FY93"/>
<evidence type="ECO:0000313" key="12">
    <source>
        <dbReference type="EMBL" id="GLI37249.1"/>
    </source>
</evidence>
<evidence type="ECO:0000256" key="3">
    <source>
        <dbReference type="ARBA" id="ARBA00022679"/>
    </source>
</evidence>
<dbReference type="NCBIfam" id="NF002023">
    <property type="entry name" value="PRK00844.1"/>
    <property type="match status" value="1"/>
</dbReference>
<comment type="caution">
    <text evidence="12">The sequence shown here is derived from an EMBL/GenBank/DDBJ whole genome shotgun (WGS) entry which is preliminary data.</text>
</comment>
<evidence type="ECO:0000259" key="10">
    <source>
        <dbReference type="Pfam" id="PF00483"/>
    </source>
</evidence>
<feature type="binding site" evidence="9">
    <location>
        <position position="201"/>
    </location>
    <ligand>
        <name>alpha-D-glucose 1-phosphate</name>
        <dbReference type="ChEBI" id="CHEBI:58601"/>
    </ligand>
</feature>
<protein>
    <recommendedName>
        <fullName evidence="9">Glucose-1-phosphate adenylyltransferase</fullName>
        <ecNumber evidence="9">2.7.7.27</ecNumber>
    </recommendedName>
    <alternativeName>
        <fullName evidence="9">ADP-glucose pyrophosphorylase</fullName>
        <shortName evidence="9">ADPGlc PPase</shortName>
    </alternativeName>
    <alternativeName>
        <fullName evidence="9">ADP-glucose synthase</fullName>
    </alternativeName>
</protein>
<accession>A0A9W6FY93</accession>
<dbReference type="GO" id="GO:0005524">
    <property type="term" value="F:ATP binding"/>
    <property type="evidence" value="ECO:0007669"/>
    <property type="project" value="UniProtKB-KW"/>
</dbReference>
<evidence type="ECO:0000256" key="9">
    <source>
        <dbReference type="HAMAP-Rule" id="MF_00624"/>
    </source>
</evidence>
<dbReference type="HAMAP" id="MF_00624">
    <property type="entry name" value="GlgC"/>
    <property type="match status" value="1"/>
</dbReference>
<dbReference type="EMBL" id="BSDS01000001">
    <property type="protein sequence ID" value="GLI37249.1"/>
    <property type="molecule type" value="Genomic_DNA"/>
</dbReference>
<comment type="subunit">
    <text evidence="9">Homotetramer.</text>
</comment>
<comment type="catalytic activity">
    <reaction evidence="9">
        <text>alpha-D-glucose 1-phosphate + ATP + H(+) = ADP-alpha-D-glucose + diphosphate</text>
        <dbReference type="Rhea" id="RHEA:12120"/>
        <dbReference type="ChEBI" id="CHEBI:15378"/>
        <dbReference type="ChEBI" id="CHEBI:30616"/>
        <dbReference type="ChEBI" id="CHEBI:33019"/>
        <dbReference type="ChEBI" id="CHEBI:57498"/>
        <dbReference type="ChEBI" id="CHEBI:58601"/>
        <dbReference type="EC" id="2.7.7.27"/>
    </reaction>
</comment>
<dbReference type="InterPro" id="IPR011004">
    <property type="entry name" value="Trimer_LpxA-like_sf"/>
</dbReference>
<dbReference type="Gene3D" id="3.90.550.10">
    <property type="entry name" value="Spore Coat Polysaccharide Biosynthesis Protein SpsA, Chain A"/>
    <property type="match status" value="1"/>
</dbReference>
<evidence type="ECO:0000256" key="6">
    <source>
        <dbReference type="ARBA" id="ARBA00022840"/>
    </source>
</evidence>
<dbReference type="Pfam" id="PF00483">
    <property type="entry name" value="NTP_transferase"/>
    <property type="match status" value="1"/>
</dbReference>
<evidence type="ECO:0000256" key="5">
    <source>
        <dbReference type="ARBA" id="ARBA00022741"/>
    </source>
</evidence>
<evidence type="ECO:0000256" key="7">
    <source>
        <dbReference type="ARBA" id="ARBA00023056"/>
    </source>
</evidence>
<feature type="site" description="Could play a key role in the communication between the regulatory and the substrate sites" evidence="9">
    <location>
        <position position="65"/>
    </location>
</feature>
<dbReference type="InterPro" id="IPR011831">
    <property type="entry name" value="ADP-Glc_PPase"/>
</dbReference>
<sequence>MYVTGNLAGNTIAMVLAGGKGERLTPLTLRRPKPGVAFGGKYKIIDFVLSNMFNSGIKKVYVLTQYRAYSLMKHIRESWGKWAGLGEFFVAISPETSSESEEWFKGTADAIYHYLRFIESSDADYVAIFGGDHIYRMDISQMIHYHRMSRADITIAALEVPCAEARRFGVFSVDDDNRVTAFEEKPANPVPIPGRATCFASMGNYIFSTRRLIEVLQEGKKLHADLDFGKHVIPMMLAKKDRVFAYNFNDNLIPGMKPEEKGYWKDVGTIDSYYEANMDLIHVSPQLNLYNYKWPILTNQGNYPPAKTVFDEDGRRGMNIDSYVCAGCITSGSVVRRSIVGPLTKVNSYSMVEDSILFENVNVGRNVKIRRAIIDKNIIIPDGTTIGYDHEEDRRRGYTVTESGIVVVPQAE</sequence>
<keyword evidence="7 9" id="KW-0320">Glycogen biosynthesis</keyword>
<feature type="site" description="Could play a key role in the communication between the regulatory and the substrate sites" evidence="9">
    <location>
        <position position="103"/>
    </location>
</feature>